<evidence type="ECO:0000313" key="1">
    <source>
        <dbReference type="EMBL" id="OHA58146.1"/>
    </source>
</evidence>
<gene>
    <name evidence="1" type="ORF">A2607_01530</name>
</gene>
<accession>A0A1G2QC51</accession>
<sequence>MTQGDLITTIQEELQILNREIDYKIIKGFDYHTEAKRHKFLLRQLHNLTRTYQSTGWLQRASSLVSTFIF</sequence>
<protein>
    <submittedName>
        <fullName evidence="1">Uncharacterized protein</fullName>
    </submittedName>
</protein>
<evidence type="ECO:0000313" key="2">
    <source>
        <dbReference type="Proteomes" id="UP000178481"/>
    </source>
</evidence>
<dbReference type="AlphaFoldDB" id="A0A1G2QC51"/>
<proteinExistence type="predicted"/>
<organism evidence="1 2">
    <name type="scientific">Candidatus Vogelbacteria bacterium RIFOXYD1_FULL_42_15</name>
    <dbReference type="NCBI Taxonomy" id="1802437"/>
    <lineage>
        <taxon>Bacteria</taxon>
        <taxon>Candidatus Vogeliibacteriota</taxon>
    </lineage>
</organism>
<comment type="caution">
    <text evidence="1">The sequence shown here is derived from an EMBL/GenBank/DDBJ whole genome shotgun (WGS) entry which is preliminary data.</text>
</comment>
<dbReference type="Proteomes" id="UP000178481">
    <property type="component" value="Unassembled WGS sequence"/>
</dbReference>
<reference evidence="1 2" key="1">
    <citation type="journal article" date="2016" name="Nat. Commun.">
        <title>Thousands of microbial genomes shed light on interconnected biogeochemical processes in an aquifer system.</title>
        <authorList>
            <person name="Anantharaman K."/>
            <person name="Brown C.T."/>
            <person name="Hug L.A."/>
            <person name="Sharon I."/>
            <person name="Castelle C.J."/>
            <person name="Probst A.J."/>
            <person name="Thomas B.C."/>
            <person name="Singh A."/>
            <person name="Wilkins M.J."/>
            <person name="Karaoz U."/>
            <person name="Brodie E.L."/>
            <person name="Williams K.H."/>
            <person name="Hubbard S.S."/>
            <person name="Banfield J.F."/>
        </authorList>
    </citation>
    <scope>NUCLEOTIDE SEQUENCE [LARGE SCALE GENOMIC DNA]</scope>
</reference>
<name>A0A1G2QC51_9BACT</name>
<dbReference type="EMBL" id="MHTI01000034">
    <property type="protein sequence ID" value="OHA58146.1"/>
    <property type="molecule type" value="Genomic_DNA"/>
</dbReference>